<feature type="compositionally biased region" description="Low complexity" evidence="1">
    <location>
        <begin position="59"/>
        <end position="81"/>
    </location>
</feature>
<feature type="region of interest" description="Disordered" evidence="1">
    <location>
        <begin position="56"/>
        <end position="110"/>
    </location>
</feature>
<feature type="compositionally biased region" description="Basic and acidic residues" evidence="1">
    <location>
        <begin position="276"/>
        <end position="287"/>
    </location>
</feature>
<keyword evidence="2" id="KW-0812">Transmembrane</keyword>
<reference evidence="3 4" key="1">
    <citation type="submission" date="2016-08" db="EMBL/GenBank/DDBJ databases">
        <title>A Parts List for Fungal Cellulosomes Revealed by Comparative Genomics.</title>
        <authorList>
            <consortium name="DOE Joint Genome Institute"/>
            <person name="Haitjema C.H."/>
            <person name="Gilmore S.P."/>
            <person name="Henske J.K."/>
            <person name="Solomon K.V."/>
            <person name="De Groot R."/>
            <person name="Kuo A."/>
            <person name="Mondo S.J."/>
            <person name="Salamov A.A."/>
            <person name="Labutti K."/>
            <person name="Zhao Z."/>
            <person name="Chiniquy J."/>
            <person name="Barry K."/>
            <person name="Brewer H.M."/>
            <person name="Purvine S.O."/>
            <person name="Wright A.T."/>
            <person name="Boxma B."/>
            <person name="Van Alen T."/>
            <person name="Hackstein J.H."/>
            <person name="Baker S.E."/>
            <person name="Grigoriev I.V."/>
            <person name="O'Malley M.A."/>
        </authorList>
    </citation>
    <scope>NUCLEOTIDE SEQUENCE [LARGE SCALE GENOMIC DNA]</scope>
    <source>
        <strain evidence="3 4">G1</strain>
    </source>
</reference>
<protein>
    <submittedName>
        <fullName evidence="3">Uncharacterized protein</fullName>
    </submittedName>
</protein>
<proteinExistence type="predicted"/>
<feature type="compositionally biased region" description="Polar residues" evidence="1">
    <location>
        <begin position="1"/>
        <end position="11"/>
    </location>
</feature>
<organism evidence="3 4">
    <name type="scientific">Neocallimastix californiae</name>
    <dbReference type="NCBI Taxonomy" id="1754190"/>
    <lineage>
        <taxon>Eukaryota</taxon>
        <taxon>Fungi</taxon>
        <taxon>Fungi incertae sedis</taxon>
        <taxon>Chytridiomycota</taxon>
        <taxon>Chytridiomycota incertae sedis</taxon>
        <taxon>Neocallimastigomycetes</taxon>
        <taxon>Neocallimastigales</taxon>
        <taxon>Neocallimastigaceae</taxon>
        <taxon>Neocallimastix</taxon>
    </lineage>
</organism>
<keyword evidence="4" id="KW-1185">Reference proteome</keyword>
<dbReference type="AlphaFoldDB" id="A0A1Y1YUF8"/>
<dbReference type="OrthoDB" id="10657246at2759"/>
<feature type="transmembrane region" description="Helical" evidence="2">
    <location>
        <begin position="541"/>
        <end position="557"/>
    </location>
</feature>
<feature type="region of interest" description="Disordered" evidence="1">
    <location>
        <begin position="276"/>
        <end position="324"/>
    </location>
</feature>
<feature type="compositionally biased region" description="Low complexity" evidence="1">
    <location>
        <begin position="100"/>
        <end position="110"/>
    </location>
</feature>
<evidence type="ECO:0000256" key="2">
    <source>
        <dbReference type="SAM" id="Phobius"/>
    </source>
</evidence>
<keyword evidence="2" id="KW-1133">Transmembrane helix</keyword>
<gene>
    <name evidence="3" type="ORF">LY90DRAFT_678665</name>
</gene>
<evidence type="ECO:0000313" key="4">
    <source>
        <dbReference type="Proteomes" id="UP000193920"/>
    </source>
</evidence>
<evidence type="ECO:0000256" key="1">
    <source>
        <dbReference type="SAM" id="MobiDB-lite"/>
    </source>
</evidence>
<name>A0A1Y1YUF8_9FUNG</name>
<feature type="compositionally biased region" description="Low complexity" evidence="1">
    <location>
        <begin position="307"/>
        <end position="324"/>
    </location>
</feature>
<feature type="compositionally biased region" description="Polar residues" evidence="1">
    <location>
        <begin position="82"/>
        <end position="99"/>
    </location>
</feature>
<feature type="region of interest" description="Disordered" evidence="1">
    <location>
        <begin position="1"/>
        <end position="21"/>
    </location>
</feature>
<comment type="caution">
    <text evidence="3">The sequence shown here is derived from an EMBL/GenBank/DDBJ whole genome shotgun (WGS) entry which is preliminary data.</text>
</comment>
<dbReference type="Proteomes" id="UP000193920">
    <property type="component" value="Unassembled WGS sequence"/>
</dbReference>
<keyword evidence="2" id="KW-0472">Membrane</keyword>
<sequence>MEVELQSSSYGSVDDSKPLHAQKNYTNSIQYQPLSEVKYESLNEIHLDFSKAKPFQGGIRSNSNSNITTTTLTKSPKRSSTNLNDMNFSDKPSITSYPSTTTLTNKNNLNSIRSNSSASNGTMNSSLTYIPSNLHTTPIENQNDNINSDISLKSRMKRTSGQNVYIDTKLKNDSNNDNVVYSANTTFTAVPNVNSAPNTNSEKTPSTEETLDSPLFFRSFEHTQTPISYSKPTPTETPKTANTSFSAIQLFKSVLSPVIKKQDEISIINQKKLEYTNESHQNSENDTKSTSVSETVDTEANFEKSRSASQNFTSISSSASSYNSKTPTFKSFQNFDHLKDQLEKSAKGHHDLEQEEATEYSRDKMIRNQFSEQYREEYNKVKSSPFKKGNSYYFPIGKDDPFNPYHDSNYPPSKALEDSNDSFLTSMNNQPHFDKVQDFDNTNHPFNSKKIDWQLKTDSEKYVSRLESKMNKVKRAPKEIVVEIPEYEDDEYGYNSLVDEESELLSDNDSINQPLIRRSEAGTRIRRRKRIMYIIKDNKKLIISLILILFIALSLILL</sequence>
<evidence type="ECO:0000313" key="3">
    <source>
        <dbReference type="EMBL" id="ORY01367.1"/>
    </source>
</evidence>
<dbReference type="EMBL" id="MCOG01000506">
    <property type="protein sequence ID" value="ORY01367.1"/>
    <property type="molecule type" value="Genomic_DNA"/>
</dbReference>
<accession>A0A1Y1YUF8</accession>